<evidence type="ECO:0000259" key="11">
    <source>
        <dbReference type="PROSITE" id="PS00774"/>
    </source>
</evidence>
<evidence type="ECO:0000256" key="2">
    <source>
        <dbReference type="ARBA" id="ARBA00009373"/>
    </source>
</evidence>
<evidence type="ECO:0000256" key="9">
    <source>
        <dbReference type="ARBA" id="ARBA00023295"/>
    </source>
</evidence>
<dbReference type="PANTHER" id="PTHR22595">
    <property type="entry name" value="CHITINASE-RELATED"/>
    <property type="match status" value="1"/>
</dbReference>
<dbReference type="Pfam" id="PF00182">
    <property type="entry name" value="Glyco_hydro_19"/>
    <property type="match status" value="1"/>
</dbReference>
<dbReference type="InterPro" id="IPR000726">
    <property type="entry name" value="Glyco_hydro_19_cat"/>
</dbReference>
<evidence type="ECO:0000256" key="3">
    <source>
        <dbReference type="ARBA" id="ARBA00012729"/>
    </source>
</evidence>
<gene>
    <name evidence="12" type="ORF">RCOM_0806400</name>
</gene>
<keyword evidence="10" id="KW-0624">Polysaccharide degradation</keyword>
<feature type="domain" description="Glycoside hydrolase family 19 catalytic" evidence="11">
    <location>
        <begin position="62"/>
        <end position="72"/>
    </location>
</feature>
<sequence>MSRKKGREKKEIPAETRKREFAAFFGQTSHETTGTTNYGQCREGINQDLLNNPDRVATDPVISFEAAIWFWMTPQSPKPLCHDVITGNWVPSANDIGAGRLPGYGLLTNIINGGLEWGIPNDSRVNSRIGFYKRYCEMLGVDPGENLDCFNQRPFGYGSRPCLIFNLEL</sequence>
<protein>
    <recommendedName>
        <fullName evidence="3">chitinase</fullName>
        <ecNumber evidence="3">3.2.1.14</ecNumber>
    </recommendedName>
</protein>
<dbReference type="FunFam" id="1.10.530.10:FF:000005">
    <property type="entry name" value="Basic endochitinase"/>
    <property type="match status" value="1"/>
</dbReference>
<keyword evidence="9 12" id="KW-0326">Glycosidase</keyword>
<comment type="similarity">
    <text evidence="2">Belongs to the glycosyl hydrolase 19 family. Chitinase class I subfamily.</text>
</comment>
<organism evidence="12 13">
    <name type="scientific">Ricinus communis</name>
    <name type="common">Castor bean</name>
    <dbReference type="NCBI Taxonomy" id="3988"/>
    <lineage>
        <taxon>Eukaryota</taxon>
        <taxon>Viridiplantae</taxon>
        <taxon>Streptophyta</taxon>
        <taxon>Embryophyta</taxon>
        <taxon>Tracheophyta</taxon>
        <taxon>Spermatophyta</taxon>
        <taxon>Magnoliopsida</taxon>
        <taxon>eudicotyledons</taxon>
        <taxon>Gunneridae</taxon>
        <taxon>Pentapetalae</taxon>
        <taxon>rosids</taxon>
        <taxon>fabids</taxon>
        <taxon>Malpighiales</taxon>
        <taxon>Euphorbiaceae</taxon>
        <taxon>Acalyphoideae</taxon>
        <taxon>Acalypheae</taxon>
        <taxon>Ricinus</taxon>
    </lineage>
</organism>
<dbReference type="GO" id="GO:0000272">
    <property type="term" value="P:polysaccharide catabolic process"/>
    <property type="evidence" value="ECO:0007669"/>
    <property type="project" value="UniProtKB-KW"/>
</dbReference>
<evidence type="ECO:0000256" key="6">
    <source>
        <dbReference type="ARBA" id="ARBA00022801"/>
    </source>
</evidence>
<keyword evidence="6 12" id="KW-0378">Hydrolase</keyword>
<dbReference type="EC" id="3.2.1.14" evidence="3"/>
<dbReference type="CDD" id="cd00325">
    <property type="entry name" value="chitinase_GH19"/>
    <property type="match status" value="1"/>
</dbReference>
<dbReference type="GO" id="GO:0016998">
    <property type="term" value="P:cell wall macromolecule catabolic process"/>
    <property type="evidence" value="ECO:0007669"/>
    <property type="project" value="InterPro"/>
</dbReference>
<accession>B9SIC2</accession>
<dbReference type="eggNOG" id="KOG4742">
    <property type="taxonomic scope" value="Eukaryota"/>
</dbReference>
<evidence type="ECO:0000256" key="1">
    <source>
        <dbReference type="ARBA" id="ARBA00000822"/>
    </source>
</evidence>
<comment type="catalytic activity">
    <reaction evidence="1">
        <text>Random endo-hydrolysis of N-acetyl-beta-D-glucosaminide (1-&gt;4)-beta-linkages in chitin and chitodextrins.</text>
        <dbReference type="EC" id="3.2.1.14"/>
    </reaction>
</comment>
<dbReference type="EMBL" id="EQ973971">
    <property type="protein sequence ID" value="EEF36640.1"/>
    <property type="molecule type" value="Genomic_DNA"/>
</dbReference>
<dbReference type="GO" id="GO:0008061">
    <property type="term" value="F:chitin binding"/>
    <property type="evidence" value="ECO:0007669"/>
    <property type="project" value="UniProtKB-KW"/>
</dbReference>
<evidence type="ECO:0000256" key="5">
    <source>
        <dbReference type="ARBA" id="ARBA00022729"/>
    </source>
</evidence>
<evidence type="ECO:0000256" key="8">
    <source>
        <dbReference type="ARBA" id="ARBA00023277"/>
    </source>
</evidence>
<dbReference type="GO" id="GO:0006032">
    <property type="term" value="P:chitin catabolic process"/>
    <property type="evidence" value="ECO:0007669"/>
    <property type="project" value="UniProtKB-KW"/>
</dbReference>
<keyword evidence="4" id="KW-0147">Chitin-binding</keyword>
<keyword evidence="8" id="KW-0119">Carbohydrate metabolism</keyword>
<evidence type="ECO:0000256" key="7">
    <source>
        <dbReference type="ARBA" id="ARBA00023024"/>
    </source>
</evidence>
<dbReference type="PROSITE" id="PS00774">
    <property type="entry name" value="CHITINASE_19_2"/>
    <property type="match status" value="1"/>
</dbReference>
<evidence type="ECO:0000256" key="10">
    <source>
        <dbReference type="ARBA" id="ARBA00023326"/>
    </source>
</evidence>
<dbReference type="InterPro" id="IPR023346">
    <property type="entry name" value="Lysozyme-like_dom_sf"/>
</dbReference>
<evidence type="ECO:0000313" key="12">
    <source>
        <dbReference type="EMBL" id="EEF36640.1"/>
    </source>
</evidence>
<dbReference type="GO" id="GO:0008843">
    <property type="term" value="F:endochitinase activity"/>
    <property type="evidence" value="ECO:0007669"/>
    <property type="project" value="UniProtKB-EC"/>
</dbReference>
<name>B9SIC2_RICCO</name>
<evidence type="ECO:0000313" key="13">
    <source>
        <dbReference type="Proteomes" id="UP000008311"/>
    </source>
</evidence>
<keyword evidence="7" id="KW-0146">Chitin degradation</keyword>
<evidence type="ECO:0000256" key="4">
    <source>
        <dbReference type="ARBA" id="ARBA00022669"/>
    </source>
</evidence>
<dbReference type="InParanoid" id="B9SIC2"/>
<dbReference type="Proteomes" id="UP000008311">
    <property type="component" value="Unassembled WGS sequence"/>
</dbReference>
<reference evidence="13" key="1">
    <citation type="journal article" date="2010" name="Nat. Biotechnol.">
        <title>Draft genome sequence of the oilseed species Ricinus communis.</title>
        <authorList>
            <person name="Chan A.P."/>
            <person name="Crabtree J."/>
            <person name="Zhao Q."/>
            <person name="Lorenzi H."/>
            <person name="Orvis J."/>
            <person name="Puiu D."/>
            <person name="Melake-Berhan A."/>
            <person name="Jones K.M."/>
            <person name="Redman J."/>
            <person name="Chen G."/>
            <person name="Cahoon E.B."/>
            <person name="Gedil M."/>
            <person name="Stanke M."/>
            <person name="Haas B.J."/>
            <person name="Wortman J.R."/>
            <person name="Fraser-Liggett C.M."/>
            <person name="Ravel J."/>
            <person name="Rabinowicz P.D."/>
        </authorList>
    </citation>
    <scope>NUCLEOTIDE SEQUENCE [LARGE SCALE GENOMIC DNA]</scope>
    <source>
        <strain evidence="13">cv. Hale</strain>
    </source>
</reference>
<keyword evidence="13" id="KW-1185">Reference proteome</keyword>
<dbReference type="PANTHER" id="PTHR22595:SF171">
    <property type="entry name" value="BASIC ENDOCHITINASE B"/>
    <property type="match status" value="1"/>
</dbReference>
<proteinExistence type="inferred from homology"/>
<keyword evidence="5" id="KW-0732">Signal</keyword>
<dbReference type="Gene3D" id="1.10.530.10">
    <property type="match status" value="1"/>
</dbReference>
<dbReference type="SUPFAM" id="SSF53955">
    <property type="entry name" value="Lysozyme-like"/>
    <property type="match status" value="1"/>
</dbReference>
<dbReference type="AlphaFoldDB" id="B9SIC2"/>